<accession>A0A6J5SZV1</accession>
<organism evidence="1">
    <name type="scientific">uncultured Caudovirales phage</name>
    <dbReference type="NCBI Taxonomy" id="2100421"/>
    <lineage>
        <taxon>Viruses</taxon>
        <taxon>Duplodnaviria</taxon>
        <taxon>Heunggongvirae</taxon>
        <taxon>Uroviricota</taxon>
        <taxon>Caudoviricetes</taxon>
        <taxon>Peduoviridae</taxon>
        <taxon>Maltschvirus</taxon>
        <taxon>Maltschvirus maltsch</taxon>
    </lineage>
</organism>
<gene>
    <name evidence="1" type="ORF">UFOVP1636_48</name>
</gene>
<reference evidence="1" key="1">
    <citation type="submission" date="2020-05" db="EMBL/GenBank/DDBJ databases">
        <authorList>
            <person name="Chiriac C."/>
            <person name="Salcher M."/>
            <person name="Ghai R."/>
            <person name="Kavagutti S V."/>
        </authorList>
    </citation>
    <scope>NUCLEOTIDE SEQUENCE</scope>
</reference>
<proteinExistence type="predicted"/>
<evidence type="ECO:0000313" key="1">
    <source>
        <dbReference type="EMBL" id="CAB4220800.1"/>
    </source>
</evidence>
<sequence length="72" mass="8063">MDTSFDMYTDAGDAVAQKIVDLSKAAGLNWPQTQQLMQLVAQQKSDQFGELMDTAVREVVYSRCGFKTSFYS</sequence>
<protein>
    <submittedName>
        <fullName evidence="1">Uncharacterized protein</fullName>
    </submittedName>
</protein>
<dbReference type="EMBL" id="LR797503">
    <property type="protein sequence ID" value="CAB4220800.1"/>
    <property type="molecule type" value="Genomic_DNA"/>
</dbReference>
<name>A0A6J5SZV1_9CAUD</name>